<dbReference type="Proteomes" id="UP000288972">
    <property type="component" value="Chromosome"/>
</dbReference>
<proteinExistence type="predicted"/>
<dbReference type="InterPro" id="IPR050498">
    <property type="entry name" value="Ycf3"/>
</dbReference>
<dbReference type="SMART" id="SM00028">
    <property type="entry name" value="TPR"/>
    <property type="match status" value="4"/>
</dbReference>
<evidence type="ECO:0000313" key="4">
    <source>
        <dbReference type="EMBL" id="QAU48616.1"/>
    </source>
</evidence>
<dbReference type="PROSITE" id="PS50005">
    <property type="entry name" value="TPR"/>
    <property type="match status" value="2"/>
</dbReference>
<dbReference type="Proteomes" id="UP000290401">
    <property type="component" value="Unassembled WGS sequence"/>
</dbReference>
<reference evidence="4 6" key="1">
    <citation type="submission" date="2018-06" db="EMBL/GenBank/DDBJ databases">
        <title>Comparative genomics of rhizobia nodulating Arachis hypogaea in China.</title>
        <authorList>
            <person name="Li Y."/>
        </authorList>
    </citation>
    <scope>NUCLEOTIDE SEQUENCE [LARGE SCALE GENOMIC DNA]</scope>
    <source>
        <strain evidence="4 6">CCBAU 51670</strain>
    </source>
</reference>
<feature type="repeat" description="TPR" evidence="3">
    <location>
        <begin position="172"/>
        <end position="205"/>
    </location>
</feature>
<dbReference type="AlphaFoldDB" id="A0AAE5X4J6"/>
<organism evidence="4 6">
    <name type="scientific">Bradyrhizobium guangzhouense</name>
    <dbReference type="NCBI Taxonomy" id="1325095"/>
    <lineage>
        <taxon>Bacteria</taxon>
        <taxon>Pseudomonadati</taxon>
        <taxon>Pseudomonadota</taxon>
        <taxon>Alphaproteobacteria</taxon>
        <taxon>Hyphomicrobiales</taxon>
        <taxon>Nitrobacteraceae</taxon>
        <taxon>Bradyrhizobium</taxon>
    </lineage>
</organism>
<dbReference type="Pfam" id="PF13432">
    <property type="entry name" value="TPR_16"/>
    <property type="match status" value="2"/>
</dbReference>
<keyword evidence="2 3" id="KW-0802">TPR repeat</keyword>
<feature type="repeat" description="TPR" evidence="3">
    <location>
        <begin position="206"/>
        <end position="239"/>
    </location>
</feature>
<evidence type="ECO:0000313" key="7">
    <source>
        <dbReference type="Proteomes" id="UP000290401"/>
    </source>
</evidence>
<sequence length="287" mass="30699">MDDTGTLVRRATEAFNAGKPDEAQRLCEKGLARAPADPVLHHLLAAVLFSRGVIAPAHAHIDVSLANRPSNAPARLLAARIARSEGQFEAALAHLDAAIATSPQREMFVEKARTLDMAGLRDQARGAWQAILKVIPGHQEATARLGRLAWEDGDAATAASLLAQAVAASAPASVWFDLGVARQDLLDHAGAAIAYRKALELKPDHAEAALNLGIALQESGDVDAAMGAFARAYRLRPQLFGSIAMALTSASHGRLWLDEDGLRRALEHVGVDLNRRDSQRERTVIHP</sequence>
<reference evidence="5 7" key="2">
    <citation type="submission" date="2018-10" db="EMBL/GenBank/DDBJ databases">
        <title>Bradyrhizobium sp. nov., effective nodules isolated from peanut in China.</title>
        <authorList>
            <person name="Li Y."/>
        </authorList>
    </citation>
    <scope>NUCLEOTIDE SEQUENCE [LARGE SCALE GENOMIC DNA]</scope>
    <source>
        <strain evidence="5 7">CCBAU 53426</strain>
    </source>
</reference>
<gene>
    <name evidence="5" type="ORF">EAS56_38185</name>
    <name evidence="4" type="ORF">XH91_26865</name>
</gene>
<evidence type="ECO:0008006" key="8">
    <source>
        <dbReference type="Google" id="ProtNLM"/>
    </source>
</evidence>
<dbReference type="InterPro" id="IPR019734">
    <property type="entry name" value="TPR_rpt"/>
</dbReference>
<evidence type="ECO:0000313" key="5">
    <source>
        <dbReference type="EMBL" id="RXH02916.1"/>
    </source>
</evidence>
<dbReference type="EMBL" id="RDQZ01000078">
    <property type="protein sequence ID" value="RXH02916.1"/>
    <property type="molecule type" value="Genomic_DNA"/>
</dbReference>
<keyword evidence="7" id="KW-1185">Reference proteome</keyword>
<evidence type="ECO:0000313" key="6">
    <source>
        <dbReference type="Proteomes" id="UP000288972"/>
    </source>
</evidence>
<dbReference type="PANTHER" id="PTHR44858:SF1">
    <property type="entry name" value="UDP-N-ACETYLGLUCOSAMINE--PEPTIDE N-ACETYLGLUCOSAMINYLTRANSFERASE SPINDLY-RELATED"/>
    <property type="match status" value="1"/>
</dbReference>
<evidence type="ECO:0000256" key="2">
    <source>
        <dbReference type="ARBA" id="ARBA00022803"/>
    </source>
</evidence>
<dbReference type="KEGG" id="bgz:XH91_26865"/>
<dbReference type="RefSeq" id="WP_128953374.1">
    <property type="nucleotide sequence ID" value="NZ_CP030053.1"/>
</dbReference>
<dbReference type="InterPro" id="IPR011990">
    <property type="entry name" value="TPR-like_helical_dom_sf"/>
</dbReference>
<dbReference type="EMBL" id="CP030053">
    <property type="protein sequence ID" value="QAU48616.1"/>
    <property type="molecule type" value="Genomic_DNA"/>
</dbReference>
<dbReference type="SUPFAM" id="SSF48452">
    <property type="entry name" value="TPR-like"/>
    <property type="match status" value="1"/>
</dbReference>
<dbReference type="PANTHER" id="PTHR44858">
    <property type="entry name" value="TETRATRICOPEPTIDE REPEAT PROTEIN 6"/>
    <property type="match status" value="1"/>
</dbReference>
<keyword evidence="1" id="KW-0677">Repeat</keyword>
<dbReference type="Gene3D" id="1.25.40.10">
    <property type="entry name" value="Tetratricopeptide repeat domain"/>
    <property type="match status" value="2"/>
</dbReference>
<accession>A0AAE5X4J6</accession>
<protein>
    <recommendedName>
        <fullName evidence="8">Tetratricopeptide repeat protein</fullName>
    </recommendedName>
</protein>
<dbReference type="Pfam" id="PF14559">
    <property type="entry name" value="TPR_19"/>
    <property type="match status" value="1"/>
</dbReference>
<evidence type="ECO:0000256" key="3">
    <source>
        <dbReference type="PROSITE-ProRule" id="PRU00339"/>
    </source>
</evidence>
<evidence type="ECO:0000256" key="1">
    <source>
        <dbReference type="ARBA" id="ARBA00022737"/>
    </source>
</evidence>
<name>A0AAE5X4J6_9BRAD</name>